<name>A0ACC0FAB6_9ERIC</name>
<gene>
    <name evidence="1" type="ORF">LOK49_LG14G00147</name>
</gene>
<protein>
    <submittedName>
        <fullName evidence="1">Glutamate dehydrogenase A</fullName>
    </submittedName>
</protein>
<reference evidence="1 2" key="1">
    <citation type="journal article" date="2022" name="Plant J.">
        <title>Chromosome-level genome of Camellia lanceoleosa provides a valuable resource for understanding genome evolution and self-incompatibility.</title>
        <authorList>
            <person name="Gong W."/>
            <person name="Xiao S."/>
            <person name="Wang L."/>
            <person name="Liao Z."/>
            <person name="Chang Y."/>
            <person name="Mo W."/>
            <person name="Hu G."/>
            <person name="Li W."/>
            <person name="Zhao G."/>
            <person name="Zhu H."/>
            <person name="Hu X."/>
            <person name="Ji K."/>
            <person name="Xiang X."/>
            <person name="Song Q."/>
            <person name="Yuan D."/>
            <person name="Jin S."/>
            <person name="Zhang L."/>
        </authorList>
    </citation>
    <scope>NUCLEOTIDE SEQUENCE [LARGE SCALE GENOMIC DNA]</scope>
    <source>
        <strain evidence="1">SQ_2022a</strain>
    </source>
</reference>
<sequence length="113" mass="12552">MRTGTTVSSVPKASMSHDPPVLRSTWKDNGILVSYVGFKVQHDNSRGPMKEGIRYHPEVDHDEVNALTQLLTWKTAVADIPYGRAKGGIGCKPNELSNSELERLTRVFTQKDS</sequence>
<keyword evidence="2" id="KW-1185">Reference proteome</keyword>
<evidence type="ECO:0000313" key="1">
    <source>
        <dbReference type="EMBL" id="KAI7985480.1"/>
    </source>
</evidence>
<dbReference type="Proteomes" id="UP001060215">
    <property type="component" value="Chromosome 15"/>
</dbReference>
<accession>A0ACC0FAB6</accession>
<proteinExistence type="predicted"/>
<comment type="caution">
    <text evidence="1">The sequence shown here is derived from an EMBL/GenBank/DDBJ whole genome shotgun (WGS) entry which is preliminary data.</text>
</comment>
<evidence type="ECO:0000313" key="2">
    <source>
        <dbReference type="Proteomes" id="UP001060215"/>
    </source>
</evidence>
<organism evidence="1 2">
    <name type="scientific">Camellia lanceoleosa</name>
    <dbReference type="NCBI Taxonomy" id="1840588"/>
    <lineage>
        <taxon>Eukaryota</taxon>
        <taxon>Viridiplantae</taxon>
        <taxon>Streptophyta</taxon>
        <taxon>Embryophyta</taxon>
        <taxon>Tracheophyta</taxon>
        <taxon>Spermatophyta</taxon>
        <taxon>Magnoliopsida</taxon>
        <taxon>eudicotyledons</taxon>
        <taxon>Gunneridae</taxon>
        <taxon>Pentapetalae</taxon>
        <taxon>asterids</taxon>
        <taxon>Ericales</taxon>
        <taxon>Theaceae</taxon>
        <taxon>Camellia</taxon>
    </lineage>
</organism>
<dbReference type="EMBL" id="CM045772">
    <property type="protein sequence ID" value="KAI7985480.1"/>
    <property type="molecule type" value="Genomic_DNA"/>
</dbReference>